<evidence type="ECO:0000313" key="1">
    <source>
        <dbReference type="EMBL" id="JAD46527.1"/>
    </source>
</evidence>
<proteinExistence type="predicted"/>
<dbReference type="EMBL" id="GBRH01251368">
    <property type="protein sequence ID" value="JAD46527.1"/>
    <property type="molecule type" value="Transcribed_RNA"/>
</dbReference>
<protein>
    <submittedName>
        <fullName evidence="1">Uncharacterized protein</fullName>
    </submittedName>
</protein>
<dbReference type="AlphaFoldDB" id="A0A0A9AHF5"/>
<accession>A0A0A9AHF5</accession>
<sequence length="70" mass="8047">MLQAHAPDKTTLSYCDLEHATLLLLKDEYFTAVIPQIKTTRKMVSLVKPDLYGFLSLHPKKQRIFVSQSQ</sequence>
<reference evidence="1" key="1">
    <citation type="submission" date="2014-09" db="EMBL/GenBank/DDBJ databases">
        <authorList>
            <person name="Magalhaes I.L.F."/>
            <person name="Oliveira U."/>
            <person name="Santos F.R."/>
            <person name="Vidigal T.H.D.A."/>
            <person name="Brescovit A.D."/>
            <person name="Santos A.J."/>
        </authorList>
    </citation>
    <scope>NUCLEOTIDE SEQUENCE</scope>
    <source>
        <tissue evidence="1">Shoot tissue taken approximately 20 cm above the soil surface</tissue>
    </source>
</reference>
<organism evidence="1">
    <name type="scientific">Arundo donax</name>
    <name type="common">Giant reed</name>
    <name type="synonym">Donax arundinaceus</name>
    <dbReference type="NCBI Taxonomy" id="35708"/>
    <lineage>
        <taxon>Eukaryota</taxon>
        <taxon>Viridiplantae</taxon>
        <taxon>Streptophyta</taxon>
        <taxon>Embryophyta</taxon>
        <taxon>Tracheophyta</taxon>
        <taxon>Spermatophyta</taxon>
        <taxon>Magnoliopsida</taxon>
        <taxon>Liliopsida</taxon>
        <taxon>Poales</taxon>
        <taxon>Poaceae</taxon>
        <taxon>PACMAD clade</taxon>
        <taxon>Arundinoideae</taxon>
        <taxon>Arundineae</taxon>
        <taxon>Arundo</taxon>
    </lineage>
</organism>
<name>A0A0A9AHF5_ARUDO</name>
<reference evidence="1" key="2">
    <citation type="journal article" date="2015" name="Data Brief">
        <title>Shoot transcriptome of the giant reed, Arundo donax.</title>
        <authorList>
            <person name="Barrero R.A."/>
            <person name="Guerrero F.D."/>
            <person name="Moolhuijzen P."/>
            <person name="Goolsby J.A."/>
            <person name="Tidwell J."/>
            <person name="Bellgard S.E."/>
            <person name="Bellgard M.I."/>
        </authorList>
    </citation>
    <scope>NUCLEOTIDE SEQUENCE</scope>
    <source>
        <tissue evidence="1">Shoot tissue taken approximately 20 cm above the soil surface</tissue>
    </source>
</reference>